<evidence type="ECO:0000313" key="3">
    <source>
        <dbReference type="EMBL" id="CAH1786573.1"/>
    </source>
</evidence>
<organism evidence="3 4">
    <name type="scientific">Owenia fusiformis</name>
    <name type="common">Polychaete worm</name>
    <dbReference type="NCBI Taxonomy" id="6347"/>
    <lineage>
        <taxon>Eukaryota</taxon>
        <taxon>Metazoa</taxon>
        <taxon>Spiralia</taxon>
        <taxon>Lophotrochozoa</taxon>
        <taxon>Annelida</taxon>
        <taxon>Polychaeta</taxon>
        <taxon>Sedentaria</taxon>
        <taxon>Canalipalpata</taxon>
        <taxon>Sabellida</taxon>
        <taxon>Oweniida</taxon>
        <taxon>Oweniidae</taxon>
        <taxon>Owenia</taxon>
    </lineage>
</organism>
<dbReference type="AlphaFoldDB" id="A0A8J1TYZ5"/>
<reference evidence="3" key="1">
    <citation type="submission" date="2022-03" db="EMBL/GenBank/DDBJ databases">
        <authorList>
            <person name="Martin C."/>
        </authorList>
    </citation>
    <scope>NUCLEOTIDE SEQUENCE</scope>
</reference>
<keyword evidence="4" id="KW-1185">Reference proteome</keyword>
<dbReference type="SUPFAM" id="SSF52540">
    <property type="entry name" value="P-loop containing nucleoside triphosphate hydrolases"/>
    <property type="match status" value="1"/>
</dbReference>
<dbReference type="Gene3D" id="3.40.50.300">
    <property type="entry name" value="P-loop containing nucleotide triphosphate hydrolases"/>
    <property type="match status" value="1"/>
</dbReference>
<evidence type="ECO:0000313" key="4">
    <source>
        <dbReference type="Proteomes" id="UP000749559"/>
    </source>
</evidence>
<gene>
    <name evidence="3" type="ORF">OFUS_LOCUS12442</name>
</gene>
<dbReference type="Pfam" id="PF00685">
    <property type="entry name" value="Sulfotransfer_1"/>
    <property type="match status" value="1"/>
</dbReference>
<dbReference type="FunFam" id="3.40.50.300:FF:000433">
    <property type="entry name" value="Estrogen sulfotransferase"/>
    <property type="match status" value="1"/>
</dbReference>
<sequence>MSERNVKQHCKALQEKFKHKIKTEYFHDGVLFEGLATSKESLLEIRDLELRDGDILIDTYPKCGTTWMIQIVSLILAKGDVDKANEKPIHERVPFLELYGEYKQLKDMPIEAQRCMKSHLQLRMLPKQTTEKKVKVIYVARNPKDTAVSFYHLYRMDKTYNFQGTWNEFFEMYIDGYLLWGNWFDHIKQYWNAKQDGTFSEMFLTTYEDMHKNPFKSVKDVATFLNVELDENTVAKIATESSFDKMKANPNTNFRFEEWFDLSKSEFMRKGKVGDWKNYFTVNQSEQFDKRFAEKMEGCSWKFDYE</sequence>
<dbReference type="InterPro" id="IPR000863">
    <property type="entry name" value="Sulfotransferase_dom"/>
</dbReference>
<name>A0A8J1TYZ5_OWEFU</name>
<evidence type="ECO:0000256" key="2">
    <source>
        <dbReference type="ARBA" id="ARBA00022679"/>
    </source>
</evidence>
<dbReference type="InterPro" id="IPR027417">
    <property type="entry name" value="P-loop_NTPase"/>
</dbReference>
<dbReference type="EMBL" id="CAIIXF020000006">
    <property type="protein sequence ID" value="CAH1786573.1"/>
    <property type="molecule type" value="Genomic_DNA"/>
</dbReference>
<dbReference type="GO" id="GO:0008146">
    <property type="term" value="F:sulfotransferase activity"/>
    <property type="evidence" value="ECO:0007669"/>
    <property type="project" value="InterPro"/>
</dbReference>
<dbReference type="Proteomes" id="UP000749559">
    <property type="component" value="Unassembled WGS sequence"/>
</dbReference>
<dbReference type="PANTHER" id="PTHR11783">
    <property type="entry name" value="SULFOTRANSFERASE SULT"/>
    <property type="match status" value="1"/>
</dbReference>
<proteinExistence type="inferred from homology"/>
<accession>A0A8J1TYZ5</accession>
<evidence type="ECO:0000256" key="1">
    <source>
        <dbReference type="ARBA" id="ARBA00005771"/>
    </source>
</evidence>
<protein>
    <submittedName>
        <fullName evidence="3">Uncharacterized protein</fullName>
    </submittedName>
</protein>
<comment type="similarity">
    <text evidence="1">Belongs to the sulfotransferase 1 family.</text>
</comment>
<keyword evidence="2" id="KW-0808">Transferase</keyword>
<comment type="caution">
    <text evidence="3">The sequence shown here is derived from an EMBL/GenBank/DDBJ whole genome shotgun (WGS) entry which is preliminary data.</text>
</comment>
<dbReference type="OrthoDB" id="205623at2759"/>